<dbReference type="InterPro" id="IPR002023">
    <property type="entry name" value="NuoE-like"/>
</dbReference>
<evidence type="ECO:0000256" key="7">
    <source>
        <dbReference type="ARBA" id="ARBA00023027"/>
    </source>
</evidence>
<comment type="similarity">
    <text evidence="1">Belongs to the complex I 24 kDa subunit family.</text>
</comment>
<dbReference type="FunFam" id="3.40.30.10:FF:000022">
    <property type="entry name" value="NADH dehydrogenase flavoprotein 2, mitochondrial"/>
    <property type="match status" value="1"/>
</dbReference>
<feature type="binding site" evidence="9">
    <location>
        <position position="125"/>
    </location>
    <ligand>
        <name>[2Fe-2S] cluster</name>
        <dbReference type="ChEBI" id="CHEBI:190135"/>
    </ligand>
</feature>
<dbReference type="Gene3D" id="1.10.10.1590">
    <property type="entry name" value="NADH-quinone oxidoreductase subunit E"/>
    <property type="match status" value="1"/>
</dbReference>
<evidence type="ECO:0000256" key="1">
    <source>
        <dbReference type="ARBA" id="ARBA00010643"/>
    </source>
</evidence>
<evidence type="ECO:0000256" key="6">
    <source>
        <dbReference type="ARBA" id="ARBA00023014"/>
    </source>
</evidence>
<dbReference type="InterPro" id="IPR041921">
    <property type="entry name" value="NuoE_N"/>
</dbReference>
<keyword evidence="2 9" id="KW-0001">2Fe-2S</keyword>
<dbReference type="GO" id="GO:0046872">
    <property type="term" value="F:metal ion binding"/>
    <property type="evidence" value="ECO:0007669"/>
    <property type="project" value="UniProtKB-KW"/>
</dbReference>
<feature type="binding site" evidence="9">
    <location>
        <position position="170"/>
    </location>
    <ligand>
        <name>[2Fe-2S] cluster</name>
        <dbReference type="ChEBI" id="CHEBI:190135"/>
    </ligand>
</feature>
<evidence type="ECO:0000256" key="5">
    <source>
        <dbReference type="ARBA" id="ARBA00023004"/>
    </source>
</evidence>
<evidence type="ECO:0000256" key="10">
    <source>
        <dbReference type="SAM" id="MobiDB-lite"/>
    </source>
</evidence>
<dbReference type="InterPro" id="IPR036249">
    <property type="entry name" value="Thioredoxin-like_sf"/>
</dbReference>
<comment type="cofactor">
    <cofactor evidence="8">
        <name>[2Fe-2S] cluster</name>
        <dbReference type="ChEBI" id="CHEBI:190135"/>
    </cofactor>
</comment>
<feature type="binding site" evidence="9">
    <location>
        <position position="166"/>
    </location>
    <ligand>
        <name>[2Fe-2S] cluster</name>
        <dbReference type="ChEBI" id="CHEBI:190135"/>
    </ligand>
</feature>
<dbReference type="GO" id="GO:1902494">
    <property type="term" value="C:catalytic complex"/>
    <property type="evidence" value="ECO:0007669"/>
    <property type="project" value="UniProtKB-ARBA"/>
</dbReference>
<dbReference type="GO" id="GO:0006120">
    <property type="term" value="P:mitochondrial electron transport, NADH to ubiquinone"/>
    <property type="evidence" value="ECO:0007669"/>
    <property type="project" value="UniProtKB-ARBA"/>
</dbReference>
<dbReference type="GO" id="GO:0051537">
    <property type="term" value="F:2 iron, 2 sulfur cluster binding"/>
    <property type="evidence" value="ECO:0007669"/>
    <property type="project" value="UniProtKB-KW"/>
</dbReference>
<dbReference type="GO" id="GO:0098796">
    <property type="term" value="C:membrane protein complex"/>
    <property type="evidence" value="ECO:0007669"/>
    <property type="project" value="UniProtKB-ARBA"/>
</dbReference>
<dbReference type="GO" id="GO:0005743">
    <property type="term" value="C:mitochondrial inner membrane"/>
    <property type="evidence" value="ECO:0007669"/>
    <property type="project" value="UniProtKB-ARBA"/>
</dbReference>
<dbReference type="FunFam" id="1.10.10.1590:FF:000001">
    <property type="entry name" value="NADH-quinone oxidoreductase subunit E"/>
    <property type="match status" value="1"/>
</dbReference>
<dbReference type="GO" id="GO:0008137">
    <property type="term" value="F:NADH dehydrogenase (ubiquinone) activity"/>
    <property type="evidence" value="ECO:0007669"/>
    <property type="project" value="UniProtKB-ARBA"/>
</dbReference>
<proteinExistence type="evidence at transcript level"/>
<dbReference type="EMBL" id="KT984525">
    <property type="protein sequence ID" value="ANM86745.1"/>
    <property type="molecule type" value="mRNA"/>
</dbReference>
<dbReference type="PANTHER" id="PTHR10371:SF3">
    <property type="entry name" value="NADH DEHYDROGENASE [UBIQUINONE] FLAVOPROTEIN 2, MITOCHONDRIAL"/>
    <property type="match status" value="1"/>
</dbReference>
<feature type="region of interest" description="Disordered" evidence="10">
    <location>
        <begin position="211"/>
        <end position="247"/>
    </location>
</feature>
<dbReference type="SUPFAM" id="SSF52833">
    <property type="entry name" value="Thioredoxin-like"/>
    <property type="match status" value="1"/>
</dbReference>
<keyword evidence="6 9" id="KW-0411">Iron-sulfur</keyword>
<keyword evidence="4" id="KW-1278">Translocase</keyword>
<name>A0A192ZIV8_9EUKA</name>
<sequence>MLSSLFRGFSSPVRSLSIAGVRTFSNVLDDAPADLQKKFVGFDFSPKMYEKIEVVMKKYPETWSQCGILPLLDFAQRQCGGWVPHAAMKKIANLCHVSSAQVYEVSKFFSMINRRPVGKYHIHVCMTTPCMVTGGDDVLAALEKHLGVKVGEVTADGLFSIGEMECMGCCANAPMIAVADYTSSDGEGYSYDYFEDLTPAKAVEIVESLRRGSHPAVGPQNGRKNAEGIQGRTTLKDFKAKPECRDL</sequence>
<feature type="compositionally biased region" description="Basic and acidic residues" evidence="10">
    <location>
        <begin position="234"/>
        <end position="247"/>
    </location>
</feature>
<dbReference type="AlphaFoldDB" id="A0A192ZIV8"/>
<dbReference type="Gene3D" id="3.40.30.10">
    <property type="entry name" value="Glutaredoxin"/>
    <property type="match status" value="1"/>
</dbReference>
<evidence type="ECO:0000256" key="3">
    <source>
        <dbReference type="ARBA" id="ARBA00022723"/>
    </source>
</evidence>
<accession>A0A192ZIV8</accession>
<protein>
    <submittedName>
        <fullName evidence="11">Complex I 24 kDa protein</fullName>
    </submittedName>
</protein>
<keyword evidence="5 9" id="KW-0408">Iron</keyword>
<dbReference type="NCBIfam" id="TIGR01958">
    <property type="entry name" value="nuoE_fam"/>
    <property type="match status" value="1"/>
</dbReference>
<reference evidence="11" key="1">
    <citation type="journal article" date="2016" name="Mol. Biol. Evol.">
        <title>Novel hydrogenosomes in the microaerophilic jakobid Stygiella incarcerata.</title>
        <authorList>
            <person name="Leger M.M."/>
            <person name="Eme L."/>
            <person name="Hug L.A."/>
            <person name="Roger A.J."/>
        </authorList>
    </citation>
    <scope>NUCLEOTIDE SEQUENCE</scope>
</reference>
<evidence type="ECO:0000256" key="4">
    <source>
        <dbReference type="ARBA" id="ARBA00022967"/>
    </source>
</evidence>
<organism evidence="11">
    <name type="scientific">Stygiella incarcerata</name>
    <dbReference type="NCBI Taxonomy" id="1712417"/>
    <lineage>
        <taxon>Eukaryota</taxon>
        <taxon>Discoba</taxon>
        <taxon>Jakobida</taxon>
        <taxon>Andalucina</taxon>
        <taxon>Stygiellidae</taxon>
        <taxon>Stygiella</taxon>
    </lineage>
</organism>
<evidence type="ECO:0000256" key="8">
    <source>
        <dbReference type="ARBA" id="ARBA00034078"/>
    </source>
</evidence>
<evidence type="ECO:0000256" key="2">
    <source>
        <dbReference type="ARBA" id="ARBA00022714"/>
    </source>
</evidence>
<dbReference type="InterPro" id="IPR042128">
    <property type="entry name" value="NuoE_dom"/>
</dbReference>
<feature type="binding site" evidence="9">
    <location>
        <position position="130"/>
    </location>
    <ligand>
        <name>[2Fe-2S] cluster</name>
        <dbReference type="ChEBI" id="CHEBI:190135"/>
    </ligand>
</feature>
<keyword evidence="3 9" id="KW-0479">Metal-binding</keyword>
<gene>
    <name evidence="11" type="primary">24KDA</name>
</gene>
<dbReference type="SMR" id="A0A192ZIV8"/>
<dbReference type="GO" id="GO:0003954">
    <property type="term" value="F:NADH dehydrogenase activity"/>
    <property type="evidence" value="ECO:0007669"/>
    <property type="project" value="TreeGrafter"/>
</dbReference>
<dbReference type="CDD" id="cd03064">
    <property type="entry name" value="TRX_Fd_NuoE"/>
    <property type="match status" value="1"/>
</dbReference>
<keyword evidence="7" id="KW-0520">NAD</keyword>
<evidence type="ECO:0000256" key="9">
    <source>
        <dbReference type="PIRSR" id="PIRSR000216-1"/>
    </source>
</evidence>
<dbReference type="PIRSF" id="PIRSF000216">
    <property type="entry name" value="NADH_DH_24kDa"/>
    <property type="match status" value="1"/>
</dbReference>
<comment type="cofactor">
    <cofactor evidence="9">
        <name>[2Fe-2S] cluster</name>
        <dbReference type="ChEBI" id="CHEBI:190135"/>
    </cofactor>
    <text evidence="9">Binds 1 [2Fe-2S] cluster.</text>
</comment>
<dbReference type="PROSITE" id="PS01099">
    <property type="entry name" value="COMPLEX1_24K"/>
    <property type="match status" value="1"/>
</dbReference>
<dbReference type="PANTHER" id="PTHR10371">
    <property type="entry name" value="NADH DEHYDROGENASE UBIQUINONE FLAVOPROTEIN 2, MITOCHONDRIAL"/>
    <property type="match status" value="1"/>
</dbReference>
<evidence type="ECO:0000313" key="11">
    <source>
        <dbReference type="EMBL" id="ANM86745.1"/>
    </source>
</evidence>
<dbReference type="Pfam" id="PF01257">
    <property type="entry name" value="2Fe-2S_thioredx"/>
    <property type="match status" value="1"/>
</dbReference>